<accession>A0A0J6T7I3</accession>
<reference evidence="1 2" key="1">
    <citation type="submission" date="2015-03" db="EMBL/GenBank/DDBJ databases">
        <title>Genome sequencing of Methylobacterium variabile DSM 16961.</title>
        <authorList>
            <person name="Chaudhry V."/>
            <person name="Patil P.B."/>
        </authorList>
    </citation>
    <scope>NUCLEOTIDE SEQUENCE [LARGE SCALE GENOMIC DNA]</scope>
    <source>
        <strain evidence="1 2">DSM 16961</strain>
    </source>
</reference>
<dbReference type="Proteomes" id="UP000035955">
    <property type="component" value="Unassembled WGS sequence"/>
</dbReference>
<protein>
    <submittedName>
        <fullName evidence="1">Uncharacterized protein</fullName>
    </submittedName>
</protein>
<dbReference type="EMBL" id="LABY01000028">
    <property type="protein sequence ID" value="KMO41842.1"/>
    <property type="molecule type" value="Genomic_DNA"/>
</dbReference>
<sequence>MRPPGNVPDERFQLFQRKGSAKWQMRFSIRGQGQLKRSLDTDDLREAQRRAEAIWYEATYRAQQGLTARAHTFESVAEEYIAQILREVERGERRADQGKSEGDPAVLRGVLRAEARGCRQRGRS</sequence>
<keyword evidence="2" id="KW-1185">Reference proteome</keyword>
<name>A0A0J6T7I3_9HYPH</name>
<proteinExistence type="predicted"/>
<dbReference type="AlphaFoldDB" id="A0A0J6T7I3"/>
<gene>
    <name evidence="1" type="ORF">VQ02_04845</name>
</gene>
<evidence type="ECO:0000313" key="2">
    <source>
        <dbReference type="Proteomes" id="UP000035955"/>
    </source>
</evidence>
<dbReference type="PATRIC" id="fig|298794.3.peg.4427"/>
<organism evidence="1 2">
    <name type="scientific">Methylobacterium variabile</name>
    <dbReference type="NCBI Taxonomy" id="298794"/>
    <lineage>
        <taxon>Bacteria</taxon>
        <taxon>Pseudomonadati</taxon>
        <taxon>Pseudomonadota</taxon>
        <taxon>Alphaproteobacteria</taxon>
        <taxon>Hyphomicrobiales</taxon>
        <taxon>Methylobacteriaceae</taxon>
        <taxon>Methylobacterium</taxon>
    </lineage>
</organism>
<comment type="caution">
    <text evidence="1">The sequence shown here is derived from an EMBL/GenBank/DDBJ whole genome shotgun (WGS) entry which is preliminary data.</text>
</comment>
<evidence type="ECO:0000313" key="1">
    <source>
        <dbReference type="EMBL" id="KMO41842.1"/>
    </source>
</evidence>